<keyword evidence="1" id="KW-1133">Transmembrane helix</keyword>
<sequence>MFDHSQSNIFVLNWFGSGVAAMKFRGILLNVSFLWVEGMALFPFILVRINPCSRFLINHEQIHLRQQVELGLIVFYIWYFAEYLIRLIQYKKHYLAYLHISFEREAYQHQADLDYLKKRRLWAFWGYLKQ</sequence>
<keyword evidence="3" id="KW-1185">Reference proteome</keyword>
<dbReference type="EMBL" id="FUZA01000001">
    <property type="protein sequence ID" value="SKB57090.1"/>
    <property type="molecule type" value="Genomic_DNA"/>
</dbReference>
<dbReference type="STRING" id="651661.SAMN05660293_01100"/>
<evidence type="ECO:0008006" key="4">
    <source>
        <dbReference type="Google" id="ProtNLM"/>
    </source>
</evidence>
<feature type="transmembrane region" description="Helical" evidence="1">
    <location>
        <begin position="27"/>
        <end position="47"/>
    </location>
</feature>
<keyword evidence="1" id="KW-0812">Transmembrane</keyword>
<dbReference type="Proteomes" id="UP000190897">
    <property type="component" value="Unassembled WGS sequence"/>
</dbReference>
<accession>A0A1T5CDA9</accession>
<keyword evidence="1" id="KW-0472">Membrane</keyword>
<evidence type="ECO:0000313" key="2">
    <source>
        <dbReference type="EMBL" id="SKB57090.1"/>
    </source>
</evidence>
<proteinExistence type="predicted"/>
<feature type="transmembrane region" description="Helical" evidence="1">
    <location>
        <begin position="67"/>
        <end position="85"/>
    </location>
</feature>
<protein>
    <recommendedName>
        <fullName evidence="4">DUF4157 domain-containing protein</fullName>
    </recommendedName>
</protein>
<dbReference type="AlphaFoldDB" id="A0A1T5CDA9"/>
<evidence type="ECO:0000313" key="3">
    <source>
        <dbReference type="Proteomes" id="UP000190897"/>
    </source>
</evidence>
<organism evidence="2 3">
    <name type="scientific">Dyadobacter psychrophilus</name>
    <dbReference type="NCBI Taxonomy" id="651661"/>
    <lineage>
        <taxon>Bacteria</taxon>
        <taxon>Pseudomonadati</taxon>
        <taxon>Bacteroidota</taxon>
        <taxon>Cytophagia</taxon>
        <taxon>Cytophagales</taxon>
        <taxon>Spirosomataceae</taxon>
        <taxon>Dyadobacter</taxon>
    </lineage>
</organism>
<reference evidence="3" key="1">
    <citation type="submission" date="2017-02" db="EMBL/GenBank/DDBJ databases">
        <authorList>
            <person name="Varghese N."/>
            <person name="Submissions S."/>
        </authorList>
    </citation>
    <scope>NUCLEOTIDE SEQUENCE [LARGE SCALE GENOMIC DNA]</scope>
    <source>
        <strain evidence="3">DSM 22270</strain>
    </source>
</reference>
<gene>
    <name evidence="2" type="ORF">SAMN05660293_01100</name>
</gene>
<evidence type="ECO:0000256" key="1">
    <source>
        <dbReference type="SAM" id="Phobius"/>
    </source>
</evidence>
<name>A0A1T5CDA9_9BACT</name>